<keyword evidence="4" id="KW-1185">Reference proteome</keyword>
<dbReference type="Gene3D" id="1.10.10.10">
    <property type="entry name" value="Winged helix-like DNA-binding domain superfamily/Winged helix DNA-binding domain"/>
    <property type="match status" value="1"/>
</dbReference>
<dbReference type="InterPro" id="IPR042197">
    <property type="entry name" value="Apaf_helical"/>
</dbReference>
<comment type="caution">
    <text evidence="3">The sequence shown here is derived from an EMBL/GenBank/DDBJ whole genome shotgun (WGS) entry which is preliminary data.</text>
</comment>
<evidence type="ECO:0000313" key="3">
    <source>
        <dbReference type="EMBL" id="KAG9459677.1"/>
    </source>
</evidence>
<dbReference type="PANTHER" id="PTHR19851:SF7">
    <property type="entry name" value="F-BOX DOMAIN-CONTAINING PROTEIN"/>
    <property type="match status" value="1"/>
</dbReference>
<dbReference type="PRINTS" id="PR00364">
    <property type="entry name" value="DISEASERSIST"/>
</dbReference>
<dbReference type="InterPro" id="IPR027417">
    <property type="entry name" value="P-loop_NTPase"/>
</dbReference>
<reference evidence="3 4" key="1">
    <citation type="submission" date="2021-07" db="EMBL/GenBank/DDBJ databases">
        <title>The Aristolochia fimbriata genome: insights into angiosperm evolution, floral development and chemical biosynthesis.</title>
        <authorList>
            <person name="Jiao Y."/>
        </authorList>
    </citation>
    <scope>NUCLEOTIDE SEQUENCE [LARGE SCALE GENOMIC DNA]</scope>
    <source>
        <strain evidence="3">IBCAS-2021</strain>
        <tissue evidence="3">Leaf</tissue>
    </source>
</reference>
<dbReference type="InterPro" id="IPR011989">
    <property type="entry name" value="ARM-like"/>
</dbReference>
<feature type="domain" description="NB-ARC" evidence="2">
    <location>
        <begin position="170"/>
        <end position="328"/>
    </location>
</feature>
<evidence type="ECO:0000256" key="1">
    <source>
        <dbReference type="ARBA" id="ARBA00022737"/>
    </source>
</evidence>
<gene>
    <name evidence="3" type="ORF">H6P81_004185</name>
</gene>
<evidence type="ECO:0000259" key="2">
    <source>
        <dbReference type="Pfam" id="PF00931"/>
    </source>
</evidence>
<keyword evidence="1" id="KW-0677">Repeat</keyword>
<dbReference type="Gene3D" id="3.40.50.300">
    <property type="entry name" value="P-loop containing nucleotide triphosphate hydrolases"/>
    <property type="match status" value="1"/>
</dbReference>
<dbReference type="EMBL" id="JAINDJ010000002">
    <property type="protein sequence ID" value="KAG9459677.1"/>
    <property type="molecule type" value="Genomic_DNA"/>
</dbReference>
<dbReference type="SUPFAM" id="SSF48371">
    <property type="entry name" value="ARM repeat"/>
    <property type="match status" value="1"/>
</dbReference>
<dbReference type="Gene3D" id="1.25.10.10">
    <property type="entry name" value="Leucine-rich Repeat Variant"/>
    <property type="match status" value="2"/>
</dbReference>
<dbReference type="GO" id="GO:0043531">
    <property type="term" value="F:ADP binding"/>
    <property type="evidence" value="ECO:0007669"/>
    <property type="project" value="InterPro"/>
</dbReference>
<dbReference type="InterPro" id="IPR016024">
    <property type="entry name" value="ARM-type_fold"/>
</dbReference>
<organism evidence="3 4">
    <name type="scientific">Aristolochia fimbriata</name>
    <name type="common">White veined hardy Dutchman's pipe vine</name>
    <dbReference type="NCBI Taxonomy" id="158543"/>
    <lineage>
        <taxon>Eukaryota</taxon>
        <taxon>Viridiplantae</taxon>
        <taxon>Streptophyta</taxon>
        <taxon>Embryophyta</taxon>
        <taxon>Tracheophyta</taxon>
        <taxon>Spermatophyta</taxon>
        <taxon>Magnoliopsida</taxon>
        <taxon>Magnoliidae</taxon>
        <taxon>Piperales</taxon>
        <taxon>Aristolochiaceae</taxon>
        <taxon>Aristolochia</taxon>
    </lineage>
</organism>
<name>A0AAV7FHU2_ARIFI</name>
<evidence type="ECO:0000313" key="4">
    <source>
        <dbReference type="Proteomes" id="UP000825729"/>
    </source>
</evidence>
<dbReference type="AlphaFoldDB" id="A0AAV7FHU2"/>
<dbReference type="Gene3D" id="1.10.8.430">
    <property type="entry name" value="Helical domain of apoptotic protease-activating factors"/>
    <property type="match status" value="1"/>
</dbReference>
<dbReference type="InterPro" id="IPR002182">
    <property type="entry name" value="NB-ARC"/>
</dbReference>
<dbReference type="SUPFAM" id="SSF52540">
    <property type="entry name" value="P-loop containing nucleoside triphosphate hydrolases"/>
    <property type="match status" value="1"/>
</dbReference>
<dbReference type="Proteomes" id="UP000825729">
    <property type="component" value="Unassembled WGS sequence"/>
</dbReference>
<proteinExistence type="predicted"/>
<accession>A0AAV7FHU2</accession>
<sequence>MDALQVVSAATQIVSSMVGAVSALEQASRNIDEAPNKIRCLEEFVSDLEKLSLRIKQKHVSKLHNSHLELKIQSLNRLIERLHPNISKARKIVSKSRAKNFAKVVWSAVTGDPLSKLVQSMRNDLNWWLEAQKLSKDVENVIEHTAKSLPTLLRVNAEKGYPTSNKCHYLKSLLEQDEVHRVILIVGLSGIGKSCLARQVASDPPRRFVHGAVELGFGQWCSRAACNGNKSEYHKRLVKKFYRFLVQIGFRKQTGEDAGMDLEDACSLLQEALIGKSILVVLDDVWEQDIVEKFAKLYDNDCKYLVTTRNEAVYEITEAEKVEICKEDIREISKAILLYHSLLGHVELPSVADTLLEGCGHHPLTVAVMGKALRKEMSSDKWIKAISNLTTYATCAPGPISYVNEKETETALTVFGSFEFSLEAMPEDSRRLFVVLAAISWVEAVPEACLEALWGVLGQEDMFPLVVCKLVEGSLLIKTESYPMYHVHDMVSLYLTTKVNDAVNNLLVEVAAECAASVAPWLFVFGKDTIKTIAEQKMGSFLDELEEKNVGITLEAIVSALMASKSISELEASSVNFRNILGPRIVALISTGTPDTIASAAKAISNIFNKNDFYEYVRPLENMGGIDKLIALLEVSEDPLVETNVSAVLARLSECGSPETMEKILMSMPMNRLADLLVPDSEEWHESVFAILMSLTKAGKSKAVEKMFCSGIDKKLIRLLEVGSDMSQHHAMVMLKTFYEMGGSLADGHLRAGTLSFLPWHARFTLERFVLPERDITLSPKLQSFEDLVPKILARDSKRVLEAMQELIPIIENAGQPTIRDRILQSPLVERLTLLLQYTSQEQNQVRSQASFVLMKLACSGGEPCIRKFLDYDIVHELVMMMQCNIPELQESAYTTIHEMLFTQGGSLVSGRIFRDGLIERLVHSLDSKTVKTRELCAHCLLDLVQVGNKQSMERIFSLQVVEKFVTLEKAGSNFKGIVVSFVKGMDKCKHLSTTERRVMKQQVLRKVRTAVKGYKLERHLVVEVEACIAEGSGSRGASTSKQRK</sequence>
<protein>
    <recommendedName>
        <fullName evidence="2">NB-ARC domain-containing protein</fullName>
    </recommendedName>
</protein>
<dbReference type="Pfam" id="PF00931">
    <property type="entry name" value="NB-ARC"/>
    <property type="match status" value="1"/>
</dbReference>
<dbReference type="PANTHER" id="PTHR19851">
    <property type="entry name" value="OS02G0203500 PROTEIN"/>
    <property type="match status" value="1"/>
</dbReference>
<dbReference type="InterPro" id="IPR036388">
    <property type="entry name" value="WH-like_DNA-bd_sf"/>
</dbReference>